<dbReference type="InterPro" id="IPR050832">
    <property type="entry name" value="Bact_Acetyltransf"/>
</dbReference>
<sequence length="161" mass="17705">MDITSDSPVHSTPLATAYRTMFRQANINDIGAMSQIRLSVTENVLSDPKRITSAMYEDFLEAAGRGWVAESDGKIIAFCYAAKADGSIWALFVRPGHEGQGLAKSLLGLAVNWLFDSGHERVHLSTGANTRADRFYAAQGWERSPVSDTEIAYYLTKPTLM</sequence>
<dbReference type="InterPro" id="IPR016181">
    <property type="entry name" value="Acyl_CoA_acyltransferase"/>
</dbReference>
<evidence type="ECO:0000256" key="1">
    <source>
        <dbReference type="ARBA" id="ARBA00022679"/>
    </source>
</evidence>
<organism evidence="4 5">
    <name type="scientific">Duganella zoogloeoides</name>
    <dbReference type="NCBI Taxonomy" id="75659"/>
    <lineage>
        <taxon>Bacteria</taxon>
        <taxon>Pseudomonadati</taxon>
        <taxon>Pseudomonadota</taxon>
        <taxon>Betaproteobacteria</taxon>
        <taxon>Burkholderiales</taxon>
        <taxon>Oxalobacteraceae</taxon>
        <taxon>Telluria group</taxon>
        <taxon>Duganella</taxon>
    </lineage>
</organism>
<dbReference type="InterPro" id="IPR000182">
    <property type="entry name" value="GNAT_dom"/>
</dbReference>
<evidence type="ECO:0000313" key="4">
    <source>
        <dbReference type="EMBL" id="WQH02882.1"/>
    </source>
</evidence>
<dbReference type="CDD" id="cd04301">
    <property type="entry name" value="NAT_SF"/>
    <property type="match status" value="1"/>
</dbReference>
<dbReference type="RefSeq" id="WP_322533683.1">
    <property type="nucleotide sequence ID" value="NZ_CP140152.1"/>
</dbReference>
<proteinExistence type="predicted"/>
<dbReference type="EMBL" id="CP140152">
    <property type="protein sequence ID" value="WQH02882.1"/>
    <property type="molecule type" value="Genomic_DNA"/>
</dbReference>
<keyword evidence="1" id="KW-0808">Transferase</keyword>
<protein>
    <submittedName>
        <fullName evidence="4">GNAT family N-acetyltransferase</fullName>
    </submittedName>
</protein>
<dbReference type="Proteomes" id="UP001326110">
    <property type="component" value="Chromosome"/>
</dbReference>
<evidence type="ECO:0000256" key="2">
    <source>
        <dbReference type="ARBA" id="ARBA00023315"/>
    </source>
</evidence>
<dbReference type="SUPFAM" id="SSF55729">
    <property type="entry name" value="Acyl-CoA N-acyltransferases (Nat)"/>
    <property type="match status" value="1"/>
</dbReference>
<keyword evidence="2" id="KW-0012">Acyltransferase</keyword>
<evidence type="ECO:0000313" key="5">
    <source>
        <dbReference type="Proteomes" id="UP001326110"/>
    </source>
</evidence>
<dbReference type="PANTHER" id="PTHR43877">
    <property type="entry name" value="AMINOALKYLPHOSPHONATE N-ACETYLTRANSFERASE-RELATED-RELATED"/>
    <property type="match status" value="1"/>
</dbReference>
<dbReference type="PROSITE" id="PS51186">
    <property type="entry name" value="GNAT"/>
    <property type="match status" value="1"/>
</dbReference>
<name>A0ABZ0XUC6_9BURK</name>
<dbReference type="Gene3D" id="3.40.630.30">
    <property type="match status" value="1"/>
</dbReference>
<dbReference type="Pfam" id="PF00583">
    <property type="entry name" value="Acetyltransf_1"/>
    <property type="match status" value="1"/>
</dbReference>
<keyword evidence="5" id="KW-1185">Reference proteome</keyword>
<accession>A0ABZ0XUC6</accession>
<feature type="domain" description="N-acetyltransferase" evidence="3">
    <location>
        <begin position="20"/>
        <end position="160"/>
    </location>
</feature>
<gene>
    <name evidence="4" type="ORF">SR858_17650</name>
</gene>
<reference evidence="4 5" key="1">
    <citation type="submission" date="2023-11" db="EMBL/GenBank/DDBJ databases">
        <title>MicrobeMod: A computational toolkit for identifying prokaryotic methylation and restriction-modification with nanopore sequencing.</title>
        <authorList>
            <person name="Crits-Christoph A."/>
            <person name="Kang S.C."/>
            <person name="Lee H."/>
            <person name="Ostrov N."/>
        </authorList>
    </citation>
    <scope>NUCLEOTIDE SEQUENCE [LARGE SCALE GENOMIC DNA]</scope>
    <source>
        <strain evidence="4 5">ATCC 25935</strain>
    </source>
</reference>
<evidence type="ECO:0000259" key="3">
    <source>
        <dbReference type="PROSITE" id="PS51186"/>
    </source>
</evidence>